<evidence type="ECO:0000313" key="2">
    <source>
        <dbReference type="EMBL" id="KAK6125799.1"/>
    </source>
</evidence>
<evidence type="ECO:0000313" key="3">
    <source>
        <dbReference type="EMBL" id="KAK6150388.1"/>
    </source>
</evidence>
<accession>A0ABR0USX3</accession>
<evidence type="ECO:0000313" key="4">
    <source>
        <dbReference type="Proteomes" id="UP001318860"/>
    </source>
</evidence>
<protein>
    <submittedName>
        <fullName evidence="2">Uncharacterized protein</fullName>
    </submittedName>
</protein>
<gene>
    <name evidence="3" type="ORF">DH2020_015320</name>
    <name evidence="2" type="ORF">DH2020_040455</name>
    <name evidence="1" type="ORF">DH2020_040460</name>
</gene>
<sequence length="309" mass="33712">MALTLDTIFANKNPAFSPTHSAKSPKFTLPCPDSRTHLRNCRFSTPQPRRFAALKIKATFEEPYGASQGQVNGSSSSNFDAFLSALEFLSLASSAAVSVYVAVRCGIQKGIGLGLLGSKILAWQCLVLVSGLAAGAMIRRRQWRRISGGGFSRGPAFSGANLLDRVEKLEEDLRSTATIVQALSRRLEKLGIRFRVTRKALKEPIAETAALVQKNSEATRALAAQEDILEKELGEIQKVLLAMQEQQQKQLELILAIGKAGKLWDTKRVKSRDQKASEASNSPVDGVTNLEINQIETLALHKEANNDKP</sequence>
<dbReference type="EMBL" id="JABTTQ020002108">
    <property type="protein sequence ID" value="KAK6125796.1"/>
    <property type="molecule type" value="Genomic_DNA"/>
</dbReference>
<dbReference type="PANTHER" id="PTHR36408:SF1">
    <property type="entry name" value="TRANSMEMBRANE PROTEIN"/>
    <property type="match status" value="1"/>
</dbReference>
<organism evidence="2 4">
    <name type="scientific">Rehmannia glutinosa</name>
    <name type="common">Chinese foxglove</name>
    <dbReference type="NCBI Taxonomy" id="99300"/>
    <lineage>
        <taxon>Eukaryota</taxon>
        <taxon>Viridiplantae</taxon>
        <taxon>Streptophyta</taxon>
        <taxon>Embryophyta</taxon>
        <taxon>Tracheophyta</taxon>
        <taxon>Spermatophyta</taxon>
        <taxon>Magnoliopsida</taxon>
        <taxon>eudicotyledons</taxon>
        <taxon>Gunneridae</taxon>
        <taxon>Pentapetalae</taxon>
        <taxon>asterids</taxon>
        <taxon>lamiids</taxon>
        <taxon>Lamiales</taxon>
        <taxon>Orobanchaceae</taxon>
        <taxon>Rehmannieae</taxon>
        <taxon>Rehmannia</taxon>
    </lineage>
</organism>
<reference evidence="2 4" key="1">
    <citation type="journal article" date="2021" name="Comput. Struct. Biotechnol. J.">
        <title>De novo genome assembly of the potent medicinal plant Rehmannia glutinosa using nanopore technology.</title>
        <authorList>
            <person name="Ma L."/>
            <person name="Dong C."/>
            <person name="Song C."/>
            <person name="Wang X."/>
            <person name="Zheng X."/>
            <person name="Niu Y."/>
            <person name="Chen S."/>
            <person name="Feng W."/>
        </authorList>
    </citation>
    <scope>NUCLEOTIDE SEQUENCE [LARGE SCALE GENOMIC DNA]</scope>
    <source>
        <strain evidence="2">DH-2019</strain>
    </source>
</reference>
<dbReference type="Proteomes" id="UP001318860">
    <property type="component" value="Unassembled WGS sequence"/>
</dbReference>
<reference evidence="2" key="2">
    <citation type="submission" date="2024-01" db="EMBL/GenBank/DDBJ databases">
        <authorList>
            <person name="Ma L."/>
        </authorList>
    </citation>
    <scope>NUCLEOTIDE SEQUENCE</scope>
    <source>
        <strain evidence="2">DH-2019</strain>
        <tissue evidence="2">Leaves</tissue>
    </source>
</reference>
<dbReference type="EMBL" id="JABTTQ020000008">
    <property type="protein sequence ID" value="KAK6150388.1"/>
    <property type="molecule type" value="Genomic_DNA"/>
</dbReference>
<dbReference type="PANTHER" id="PTHR36408">
    <property type="entry name" value="TRANSMEMBRANE PROTEIN"/>
    <property type="match status" value="1"/>
</dbReference>
<dbReference type="EMBL" id="JABTTQ020002106">
    <property type="protein sequence ID" value="KAK6125799.1"/>
    <property type="molecule type" value="Genomic_DNA"/>
</dbReference>
<evidence type="ECO:0000313" key="1">
    <source>
        <dbReference type="EMBL" id="KAK6125796.1"/>
    </source>
</evidence>
<proteinExistence type="predicted"/>
<keyword evidence="4" id="KW-1185">Reference proteome</keyword>
<comment type="caution">
    <text evidence="2">The sequence shown here is derived from an EMBL/GenBank/DDBJ whole genome shotgun (WGS) entry which is preliminary data.</text>
</comment>
<name>A0ABR0USX3_REHGL</name>